<evidence type="ECO:0000313" key="2">
    <source>
        <dbReference type="Proteomes" id="UP000887578"/>
    </source>
</evidence>
<feature type="compositionally biased region" description="Basic and acidic residues" evidence="1">
    <location>
        <begin position="45"/>
        <end position="57"/>
    </location>
</feature>
<organism evidence="2 3">
    <name type="scientific">Panagrolaimus davidi</name>
    <dbReference type="NCBI Taxonomy" id="227884"/>
    <lineage>
        <taxon>Eukaryota</taxon>
        <taxon>Metazoa</taxon>
        <taxon>Ecdysozoa</taxon>
        <taxon>Nematoda</taxon>
        <taxon>Chromadorea</taxon>
        <taxon>Rhabditida</taxon>
        <taxon>Tylenchina</taxon>
        <taxon>Panagrolaimomorpha</taxon>
        <taxon>Panagrolaimoidea</taxon>
        <taxon>Panagrolaimidae</taxon>
        <taxon>Panagrolaimus</taxon>
    </lineage>
</organism>
<sequence>MLVISFSWISGVVEKKDDKTAGKPGTSAKTAHQLQSDNDSVSQKENQDPKSKADRYKKTPTPSSSTTADSSSTSNSTSRLSRKRGVNGKEKDSKSSASLAGSSSTSEAATSGPTTHTSLLHEEIDGKFHFTKIAETSWNPFKKIVSDLMLPFGDRPPLEKNSQLKNAKTVWNQLRNVVGDEIQGIQDAFENQCEIDSKEIEDGNKVQDFLYEVCLNIPKVPESSSSDSHTGSKSKSNKNADDTFQPDDDDEKEDDDIANGSGKEFT</sequence>
<feature type="compositionally biased region" description="Low complexity" evidence="1">
    <location>
        <begin position="95"/>
        <end position="115"/>
    </location>
</feature>
<dbReference type="WBParaSite" id="PDA_v2.g28892.t1">
    <property type="protein sequence ID" value="PDA_v2.g28892.t1"/>
    <property type="gene ID" value="PDA_v2.g28892"/>
</dbReference>
<proteinExistence type="predicted"/>
<feature type="compositionally biased region" description="Polar residues" evidence="1">
    <location>
        <begin position="27"/>
        <end position="44"/>
    </location>
</feature>
<accession>A0A914QB55</accession>
<evidence type="ECO:0000256" key="1">
    <source>
        <dbReference type="SAM" id="MobiDB-lite"/>
    </source>
</evidence>
<keyword evidence="2" id="KW-1185">Reference proteome</keyword>
<feature type="compositionally biased region" description="Acidic residues" evidence="1">
    <location>
        <begin position="244"/>
        <end position="257"/>
    </location>
</feature>
<name>A0A914QB55_9BILA</name>
<dbReference type="Proteomes" id="UP000887578">
    <property type="component" value="Unplaced"/>
</dbReference>
<feature type="compositionally biased region" description="Low complexity" evidence="1">
    <location>
        <begin position="59"/>
        <end position="78"/>
    </location>
</feature>
<feature type="region of interest" description="Disordered" evidence="1">
    <location>
        <begin position="219"/>
        <end position="266"/>
    </location>
</feature>
<feature type="region of interest" description="Disordered" evidence="1">
    <location>
        <begin position="9"/>
        <end position="115"/>
    </location>
</feature>
<evidence type="ECO:0000313" key="3">
    <source>
        <dbReference type="WBParaSite" id="PDA_v2.g28892.t1"/>
    </source>
</evidence>
<feature type="compositionally biased region" description="Low complexity" evidence="1">
    <location>
        <begin position="223"/>
        <end position="234"/>
    </location>
</feature>
<protein>
    <submittedName>
        <fullName evidence="3">Uncharacterized protein</fullName>
    </submittedName>
</protein>
<dbReference type="AlphaFoldDB" id="A0A914QB55"/>
<reference evidence="3" key="1">
    <citation type="submission" date="2022-11" db="UniProtKB">
        <authorList>
            <consortium name="WormBaseParasite"/>
        </authorList>
    </citation>
    <scope>IDENTIFICATION</scope>
</reference>